<feature type="transmembrane region" description="Helical" evidence="2">
    <location>
        <begin position="193"/>
        <end position="211"/>
    </location>
</feature>
<feature type="transmembrane region" description="Helical" evidence="2">
    <location>
        <begin position="415"/>
        <end position="436"/>
    </location>
</feature>
<keyword evidence="2" id="KW-0812">Transmembrane</keyword>
<evidence type="ECO:0000256" key="1">
    <source>
        <dbReference type="SAM" id="MobiDB-lite"/>
    </source>
</evidence>
<evidence type="ECO:0000256" key="2">
    <source>
        <dbReference type="SAM" id="Phobius"/>
    </source>
</evidence>
<sequence>MEWTINPALFLAGLVGVLLVLLAIGTLRAWPGHVTEARIPRLRVEARVVQSPTYRADHEGDKVVYQPLVLEYPAAGRVHRLETTSFPSDPQEWTDLVVYADWPTPPQFASRAHGLTPPRLLHLVARVLLLIAAGLGLLAVQWVLTPPSDRLFTLCFTGFLVGMIYGAAQVIWGASDWQGSTHHSLRPDARGRTILGLVVLAASVALLVAAVQESPSRAPTAPPPPADPDEQGPPDWPWLAMWAGFVAMVGPAMTLWNASTATLTPRRSRRAEVLGRVIEPPAWNPDGRSTSDPLVGWELDGRPHSARVHMVRVVSAGQPVLLRVDPAGRRPPVEAGEHRPPTPAGLARSLLWLTAGAAVFLGGAWAMAAERGIESTAPLVAGIFGGVVMMATGPALAGAGWSWAFGPRRHAVVRVAGLVLLAGGVVWALAGIAIWATA</sequence>
<evidence type="ECO:0000313" key="3">
    <source>
        <dbReference type="EMBL" id="PKZ42827.1"/>
    </source>
</evidence>
<reference evidence="3 4" key="1">
    <citation type="submission" date="2017-12" db="EMBL/GenBank/DDBJ databases">
        <title>Phylogenetic diversity of female urinary microbiome.</title>
        <authorList>
            <person name="Thomas-White K."/>
            <person name="Wolfe A.J."/>
        </authorList>
    </citation>
    <scope>NUCLEOTIDE SEQUENCE [LARGE SCALE GENOMIC DNA]</scope>
    <source>
        <strain evidence="3 4">UMB1298</strain>
    </source>
</reference>
<dbReference type="EMBL" id="PKIZ01000001">
    <property type="protein sequence ID" value="PKZ42827.1"/>
    <property type="molecule type" value="Genomic_DNA"/>
</dbReference>
<dbReference type="RefSeq" id="WP_101848959.1">
    <property type="nucleotide sequence ID" value="NZ_PKIZ01000001.1"/>
</dbReference>
<feature type="transmembrane region" description="Helical" evidence="2">
    <location>
        <begin position="6"/>
        <end position="30"/>
    </location>
</feature>
<keyword evidence="4" id="KW-1185">Reference proteome</keyword>
<feature type="transmembrane region" description="Helical" evidence="2">
    <location>
        <begin position="349"/>
        <end position="368"/>
    </location>
</feature>
<feature type="transmembrane region" description="Helical" evidence="2">
    <location>
        <begin position="150"/>
        <end position="172"/>
    </location>
</feature>
<organism evidence="3 4">
    <name type="scientific">Kytococcus schroeteri</name>
    <dbReference type="NCBI Taxonomy" id="138300"/>
    <lineage>
        <taxon>Bacteria</taxon>
        <taxon>Bacillati</taxon>
        <taxon>Actinomycetota</taxon>
        <taxon>Actinomycetes</taxon>
        <taxon>Micrococcales</taxon>
        <taxon>Kytococcaceae</taxon>
        <taxon>Kytococcus</taxon>
    </lineage>
</organism>
<feature type="transmembrane region" description="Helical" evidence="2">
    <location>
        <begin position="239"/>
        <end position="259"/>
    </location>
</feature>
<feature type="transmembrane region" description="Helical" evidence="2">
    <location>
        <begin position="380"/>
        <end position="403"/>
    </location>
</feature>
<name>A0A2I1PDW9_9MICO</name>
<keyword evidence="2" id="KW-0472">Membrane</keyword>
<accession>A0A2I1PDW9</accession>
<feature type="transmembrane region" description="Helical" evidence="2">
    <location>
        <begin position="120"/>
        <end position="144"/>
    </location>
</feature>
<evidence type="ECO:0000313" key="4">
    <source>
        <dbReference type="Proteomes" id="UP000234206"/>
    </source>
</evidence>
<gene>
    <name evidence="3" type="ORF">CYJ76_00850</name>
</gene>
<keyword evidence="2" id="KW-1133">Transmembrane helix</keyword>
<feature type="region of interest" description="Disordered" evidence="1">
    <location>
        <begin position="215"/>
        <end position="234"/>
    </location>
</feature>
<dbReference type="Proteomes" id="UP000234206">
    <property type="component" value="Unassembled WGS sequence"/>
</dbReference>
<comment type="caution">
    <text evidence="3">The sequence shown here is derived from an EMBL/GenBank/DDBJ whole genome shotgun (WGS) entry which is preliminary data.</text>
</comment>
<proteinExistence type="predicted"/>
<protein>
    <submittedName>
        <fullName evidence="3">Uncharacterized protein</fullName>
    </submittedName>
</protein>
<dbReference type="AlphaFoldDB" id="A0A2I1PDW9"/>